<sequence length="119" mass="13382">MNKVICKRCGEINADNAVFCLGCQSSLRTVGKFKDYSPAVNYGKHNTINRRAYEPDQEVSMGEWIVIIFLEIIPMINLMTLVYLAFGSSKKSLNNYGKASLLFILIAFVRVILKVGWGI</sequence>
<gene>
    <name evidence="2" type="ORF">EDC19_1186</name>
</gene>
<accession>A0A4V2Q1S2</accession>
<dbReference type="EMBL" id="SMGQ01000011">
    <property type="protein sequence ID" value="TCK98751.1"/>
    <property type="molecule type" value="Genomic_DNA"/>
</dbReference>
<evidence type="ECO:0000313" key="3">
    <source>
        <dbReference type="Proteomes" id="UP000294545"/>
    </source>
</evidence>
<dbReference type="RefSeq" id="WP_132281855.1">
    <property type="nucleotide sequence ID" value="NZ_SMGQ01000011.1"/>
</dbReference>
<keyword evidence="1" id="KW-1133">Transmembrane helix</keyword>
<name>A0A4V2Q1S2_9FIRM</name>
<dbReference type="Proteomes" id="UP000294545">
    <property type="component" value="Unassembled WGS sequence"/>
</dbReference>
<evidence type="ECO:0000313" key="2">
    <source>
        <dbReference type="EMBL" id="TCK98751.1"/>
    </source>
</evidence>
<dbReference type="OrthoDB" id="2065285at2"/>
<comment type="caution">
    <text evidence="2">The sequence shown here is derived from an EMBL/GenBank/DDBJ whole genome shotgun (WGS) entry which is preliminary data.</text>
</comment>
<keyword evidence="1" id="KW-0472">Membrane</keyword>
<protein>
    <submittedName>
        <fullName evidence="2">Uncharacterized protein</fullName>
    </submittedName>
</protein>
<feature type="transmembrane region" description="Helical" evidence="1">
    <location>
        <begin position="64"/>
        <end position="87"/>
    </location>
</feature>
<reference evidence="2 3" key="1">
    <citation type="submission" date="2019-03" db="EMBL/GenBank/DDBJ databases">
        <title>Genomic Encyclopedia of Type Strains, Phase IV (KMG-IV): sequencing the most valuable type-strain genomes for metagenomic binning, comparative biology and taxonomic classification.</title>
        <authorList>
            <person name="Goeker M."/>
        </authorList>
    </citation>
    <scope>NUCLEOTIDE SEQUENCE [LARGE SCALE GENOMIC DNA]</scope>
    <source>
        <strain evidence="2 3">DSM 24176</strain>
    </source>
</reference>
<feature type="transmembrane region" description="Helical" evidence="1">
    <location>
        <begin position="99"/>
        <end position="117"/>
    </location>
</feature>
<keyword evidence="1" id="KW-0812">Transmembrane</keyword>
<dbReference type="AlphaFoldDB" id="A0A4V2Q1S2"/>
<evidence type="ECO:0000256" key="1">
    <source>
        <dbReference type="SAM" id="Phobius"/>
    </source>
</evidence>
<proteinExistence type="predicted"/>
<keyword evidence="3" id="KW-1185">Reference proteome</keyword>
<organism evidence="2 3">
    <name type="scientific">Natranaerovirga hydrolytica</name>
    <dbReference type="NCBI Taxonomy" id="680378"/>
    <lineage>
        <taxon>Bacteria</taxon>
        <taxon>Bacillati</taxon>
        <taxon>Bacillota</taxon>
        <taxon>Clostridia</taxon>
        <taxon>Lachnospirales</taxon>
        <taxon>Natranaerovirgaceae</taxon>
        <taxon>Natranaerovirga</taxon>
    </lineage>
</organism>